<keyword evidence="7" id="KW-0862">Zinc</keyword>
<comment type="catalytic activity">
    <reaction evidence="15">
        <text>2 L-cysteine = S-sulfanyl-L-cysteine + L-alanine</text>
        <dbReference type="Rhea" id="RHEA:78543"/>
        <dbReference type="ChEBI" id="CHEBI:35235"/>
        <dbReference type="ChEBI" id="CHEBI:57972"/>
        <dbReference type="ChEBI" id="CHEBI:58591"/>
    </reaction>
    <physiologicalReaction direction="left-to-right" evidence="15">
        <dbReference type="Rhea" id="RHEA:78544"/>
    </physiologicalReaction>
</comment>
<feature type="domain" description="tRNA synthetases class I catalytic" evidence="20">
    <location>
        <begin position="105"/>
        <end position="400"/>
    </location>
</feature>
<evidence type="ECO:0000256" key="14">
    <source>
        <dbReference type="ARBA" id="ARBA00047499"/>
    </source>
</evidence>
<keyword evidence="10" id="KW-0030">Aminoacyl-tRNA synthetase</keyword>
<dbReference type="PANTHER" id="PTHR10890">
    <property type="entry name" value="CYSTEINYL-TRNA SYNTHETASE"/>
    <property type="match status" value="1"/>
</dbReference>
<evidence type="ECO:0000256" key="3">
    <source>
        <dbReference type="ARBA" id="ARBA00012832"/>
    </source>
</evidence>
<keyword evidence="8" id="KW-0067">ATP-binding</keyword>
<comment type="function">
    <text evidence="12">Mitochondrial cysteine-specific aminoacyl-tRNA synthetase that catalyzes the ATP-dependent ligation of cysteine to tRNA(Cys).</text>
</comment>
<evidence type="ECO:0000256" key="8">
    <source>
        <dbReference type="ARBA" id="ARBA00022840"/>
    </source>
</evidence>
<evidence type="ECO:0000256" key="15">
    <source>
        <dbReference type="ARBA" id="ARBA00047548"/>
    </source>
</evidence>
<evidence type="ECO:0000256" key="18">
    <source>
        <dbReference type="ARBA" id="ARBA00049046"/>
    </source>
</evidence>
<dbReference type="CDD" id="cd00672">
    <property type="entry name" value="CysRS_core"/>
    <property type="match status" value="1"/>
</dbReference>
<dbReference type="FunFam" id="3.40.50.620:FF:000027">
    <property type="entry name" value="Cysteine--tRNA ligase, cytoplasmic"/>
    <property type="match status" value="1"/>
</dbReference>
<dbReference type="Gene3D" id="1.20.120.1910">
    <property type="entry name" value="Cysteine-tRNA ligase, C-terminal anti-codon recognition domain"/>
    <property type="match status" value="1"/>
</dbReference>
<evidence type="ECO:0000256" key="2">
    <source>
        <dbReference type="ARBA" id="ARBA00005594"/>
    </source>
</evidence>
<evidence type="ECO:0000256" key="10">
    <source>
        <dbReference type="ARBA" id="ARBA00023146"/>
    </source>
</evidence>
<sequence>MYMRCCIRARGVGGGGRRQILQQGLLKVISDGHDCGHDLLKVAAGNVRHCGHHAVSELKENSTSQETVQDPRAWIQPTGHDTGIMVYNSLCRRKVPLILPNKSFASWYQCGPTVYDHAHLGHACCYVKFDIIRRIMEDFFNIDLVMVMGITDIDDKIISKARELNMEFTHVAQTFANEFKRDMGRLRVQPPTVYTRVTNYMPQIISFVQKIVDRGYAYPTENGSVYFDVKKYGDRYGKLVYQSDADLAQFREVDKEKRGFRDFALWKAVKPGEPWWTSPWGKGRGRPGWHIECSTMASAIFGDQLDIHTGGIDLMFPHHENEIAQCEAHHCVPQWANYFLHAGHLHKTSDKDKMSKSLKNTITIREFLEKYTANQFRIFCMMTRYRSVVEYCDTMMNEAVSVQHTLTSFLNNADAYIRGQLECQAIDEALLMEKLSETKDKFRRAISDDFDTRAALEAILQLVRVTNKQLRSVEVDNPVRSPGVIAAIQAYVDRVLQLLGVEYPGRKKMSVSTVDSKAQMNDVLDSLVKFRSTVRHYALLKGPDAQPKYGQPQTTASTTAGEGEVGHVKLQRKEREPLMKACDEIRTELVWAGIQIQDRGRKSSWQVLEDQSIEGKQHSLSDPVSTAAENFNFFLNCLFCGNR</sequence>
<dbReference type="Pfam" id="PF01406">
    <property type="entry name" value="tRNA-synt_1e"/>
    <property type="match status" value="1"/>
</dbReference>
<comment type="catalytic activity">
    <reaction evidence="18">
        <text>tRNA(Cys) + L-cysteine + ATP = L-cysteinyl-tRNA(Cys) + AMP + diphosphate</text>
        <dbReference type="Rhea" id="RHEA:17773"/>
        <dbReference type="Rhea" id="RHEA-COMP:9661"/>
        <dbReference type="Rhea" id="RHEA-COMP:9679"/>
        <dbReference type="ChEBI" id="CHEBI:30616"/>
        <dbReference type="ChEBI" id="CHEBI:33019"/>
        <dbReference type="ChEBI" id="CHEBI:35235"/>
        <dbReference type="ChEBI" id="CHEBI:78442"/>
        <dbReference type="ChEBI" id="CHEBI:78517"/>
        <dbReference type="ChEBI" id="CHEBI:456215"/>
        <dbReference type="EC" id="6.1.1.16"/>
    </reaction>
    <physiologicalReaction direction="right-to-left" evidence="18">
        <dbReference type="Rhea" id="RHEA:17775"/>
    </physiologicalReaction>
</comment>
<evidence type="ECO:0000313" key="22">
    <source>
        <dbReference type="Proteomes" id="UP000838412"/>
    </source>
</evidence>
<organism evidence="21 22">
    <name type="scientific">Branchiostoma lanceolatum</name>
    <name type="common">Common lancelet</name>
    <name type="synonym">Amphioxus lanceolatum</name>
    <dbReference type="NCBI Taxonomy" id="7740"/>
    <lineage>
        <taxon>Eukaryota</taxon>
        <taxon>Metazoa</taxon>
        <taxon>Chordata</taxon>
        <taxon>Cephalochordata</taxon>
        <taxon>Leptocardii</taxon>
        <taxon>Amphioxiformes</taxon>
        <taxon>Branchiostomatidae</taxon>
        <taxon>Branchiostoma</taxon>
    </lineage>
</organism>
<evidence type="ECO:0000313" key="21">
    <source>
        <dbReference type="EMBL" id="CAH1246999.1"/>
    </source>
</evidence>
<dbReference type="AlphaFoldDB" id="A0A8K0EBI7"/>
<dbReference type="Gene3D" id="3.40.50.620">
    <property type="entry name" value="HUPs"/>
    <property type="match status" value="1"/>
</dbReference>
<comment type="catalytic activity">
    <reaction evidence="17">
        <text>S-sulfanyl-L-cysteine + tRNA(Cys) + ATP = (S)-sulfanyl-L-cysteinyl-tRNA(Cys) + AMP + diphosphate</text>
        <dbReference type="Rhea" id="RHEA:78647"/>
        <dbReference type="Rhea" id="RHEA-COMP:9661"/>
        <dbReference type="Rhea" id="RHEA-COMP:19119"/>
        <dbReference type="ChEBI" id="CHEBI:30616"/>
        <dbReference type="ChEBI" id="CHEBI:33019"/>
        <dbReference type="ChEBI" id="CHEBI:58591"/>
        <dbReference type="ChEBI" id="CHEBI:78442"/>
        <dbReference type="ChEBI" id="CHEBI:229520"/>
        <dbReference type="ChEBI" id="CHEBI:456215"/>
    </reaction>
    <physiologicalReaction direction="left-to-right" evidence="17">
        <dbReference type="Rhea" id="RHEA:78648"/>
    </physiologicalReaction>
</comment>
<dbReference type="GO" id="GO:0005524">
    <property type="term" value="F:ATP binding"/>
    <property type="evidence" value="ECO:0007669"/>
    <property type="project" value="UniProtKB-KW"/>
</dbReference>
<name>A0A8K0EBI7_BRALA</name>
<dbReference type="PRINTS" id="PR00983">
    <property type="entry name" value="TRNASYNTHCYS"/>
</dbReference>
<dbReference type="InterPro" id="IPR015803">
    <property type="entry name" value="Cys-tRNA-ligase"/>
</dbReference>
<dbReference type="HAMAP" id="MF_00041">
    <property type="entry name" value="Cys_tRNA_synth"/>
    <property type="match status" value="1"/>
</dbReference>
<dbReference type="InterPro" id="IPR014729">
    <property type="entry name" value="Rossmann-like_a/b/a_fold"/>
</dbReference>
<dbReference type="EMBL" id="OV696700">
    <property type="protein sequence ID" value="CAH1246999.1"/>
    <property type="molecule type" value="Genomic_DNA"/>
</dbReference>
<dbReference type="GO" id="GO:0046872">
    <property type="term" value="F:metal ion binding"/>
    <property type="evidence" value="ECO:0007669"/>
    <property type="project" value="UniProtKB-KW"/>
</dbReference>
<evidence type="ECO:0000256" key="7">
    <source>
        <dbReference type="ARBA" id="ARBA00022833"/>
    </source>
</evidence>
<evidence type="ECO:0000256" key="4">
    <source>
        <dbReference type="ARBA" id="ARBA00022598"/>
    </source>
</evidence>
<dbReference type="InterPro" id="IPR032678">
    <property type="entry name" value="tRNA-synt_1_cat_dom"/>
</dbReference>
<evidence type="ECO:0000256" key="5">
    <source>
        <dbReference type="ARBA" id="ARBA00022723"/>
    </source>
</evidence>
<dbReference type="OrthoDB" id="438179at2759"/>
<keyword evidence="9" id="KW-0648">Protein biosynthesis</keyword>
<dbReference type="GO" id="GO:0006423">
    <property type="term" value="P:cysteinyl-tRNA aminoacylation"/>
    <property type="evidence" value="ECO:0007669"/>
    <property type="project" value="InterPro"/>
</dbReference>
<comment type="function">
    <text evidence="13">In addition to its role as an aminoacyl-tRNA synthetase, has also cysteine persulfide synthase activity. Produces reactive persulfide species such as cysteine persulfide (CysSSH) from substrate cysteine and mediate direct incorporation of CysSSH into proteins during translations, resulting in protein persulfides and polysulfides. CysSSHs behave as potent antioxidants and cellular protectants.</text>
</comment>
<dbReference type="InterPro" id="IPR009080">
    <property type="entry name" value="tRNAsynth_Ia_anticodon-bd"/>
</dbReference>
<dbReference type="GO" id="GO:0005737">
    <property type="term" value="C:cytoplasm"/>
    <property type="evidence" value="ECO:0007669"/>
    <property type="project" value="TreeGrafter"/>
</dbReference>
<comment type="catalytic activity">
    <reaction evidence="16">
        <text>S-sulfanyl-L-cysteine + L-cysteine = S-disulfanyl-L-cysteine + L-alanine</text>
        <dbReference type="Rhea" id="RHEA:78627"/>
        <dbReference type="ChEBI" id="CHEBI:35235"/>
        <dbReference type="ChEBI" id="CHEBI:57972"/>
        <dbReference type="ChEBI" id="CHEBI:58591"/>
        <dbReference type="ChEBI" id="CHEBI:229465"/>
    </reaction>
    <physiologicalReaction direction="left-to-right" evidence="16">
        <dbReference type="Rhea" id="RHEA:78628"/>
    </physiologicalReaction>
</comment>
<evidence type="ECO:0000256" key="11">
    <source>
        <dbReference type="ARBA" id="ARBA00031499"/>
    </source>
</evidence>
<dbReference type="Proteomes" id="UP000838412">
    <property type="component" value="Chromosome 15"/>
</dbReference>
<evidence type="ECO:0000259" key="20">
    <source>
        <dbReference type="Pfam" id="PF01406"/>
    </source>
</evidence>
<keyword evidence="6" id="KW-0547">Nucleotide-binding</keyword>
<dbReference type="InterPro" id="IPR024909">
    <property type="entry name" value="Cys-tRNA/MSH_ligase"/>
</dbReference>
<feature type="compositionally biased region" description="Polar residues" evidence="19">
    <location>
        <begin position="551"/>
        <end position="560"/>
    </location>
</feature>
<accession>A0A8K0EBI7</accession>
<reference evidence="21" key="1">
    <citation type="submission" date="2022-01" db="EMBL/GenBank/DDBJ databases">
        <authorList>
            <person name="Braso-Vives M."/>
        </authorList>
    </citation>
    <scope>NUCLEOTIDE SEQUENCE</scope>
</reference>
<dbReference type="SUPFAM" id="SSF52374">
    <property type="entry name" value="Nucleotidylyl transferase"/>
    <property type="match status" value="1"/>
</dbReference>
<keyword evidence="22" id="KW-1185">Reference proteome</keyword>
<evidence type="ECO:0000256" key="13">
    <source>
        <dbReference type="ARBA" id="ARBA00045476"/>
    </source>
</evidence>
<evidence type="ECO:0000256" key="9">
    <source>
        <dbReference type="ARBA" id="ARBA00022917"/>
    </source>
</evidence>
<dbReference type="PANTHER" id="PTHR10890:SF27">
    <property type="entry name" value="CYSTEINE--TRNA LIGASE, MITOCHONDRIAL-RELATED"/>
    <property type="match status" value="1"/>
</dbReference>
<dbReference type="NCBIfam" id="TIGR00435">
    <property type="entry name" value="cysS"/>
    <property type="match status" value="1"/>
</dbReference>
<dbReference type="SUPFAM" id="SSF47323">
    <property type="entry name" value="Anticodon-binding domain of a subclass of class I aminoacyl-tRNA synthetases"/>
    <property type="match status" value="1"/>
</dbReference>
<gene>
    <name evidence="21" type="primary">CARS2</name>
    <name evidence="21" type="ORF">BLAG_LOCUS8805</name>
</gene>
<evidence type="ECO:0000256" key="12">
    <source>
        <dbReference type="ARBA" id="ARBA00043868"/>
    </source>
</evidence>
<comment type="similarity">
    <text evidence="2">Belongs to the class-I aminoacyl-tRNA synthetase family.</text>
</comment>
<comment type="cofactor">
    <cofactor evidence="1">
        <name>Zn(2+)</name>
        <dbReference type="ChEBI" id="CHEBI:29105"/>
    </cofactor>
</comment>
<keyword evidence="4" id="KW-0436">Ligase</keyword>
<dbReference type="GO" id="GO:0004817">
    <property type="term" value="F:cysteine-tRNA ligase activity"/>
    <property type="evidence" value="ECO:0007669"/>
    <property type="project" value="UniProtKB-EC"/>
</dbReference>
<evidence type="ECO:0000256" key="16">
    <source>
        <dbReference type="ARBA" id="ARBA00047731"/>
    </source>
</evidence>
<proteinExistence type="inferred from homology"/>
<evidence type="ECO:0000256" key="6">
    <source>
        <dbReference type="ARBA" id="ARBA00022741"/>
    </source>
</evidence>
<keyword evidence="5" id="KW-0479">Metal-binding</keyword>
<comment type="catalytic activity">
    <reaction evidence="14">
        <text>S-disulfanyl-L-cysteine + tRNA(Cys) + ATP = (S)-disulfanyl-L-cysteinyl-tRNA(Cys) + AMP + diphosphate</text>
        <dbReference type="Rhea" id="RHEA:78651"/>
        <dbReference type="Rhea" id="RHEA-COMP:9661"/>
        <dbReference type="Rhea" id="RHEA-COMP:19120"/>
        <dbReference type="ChEBI" id="CHEBI:30616"/>
        <dbReference type="ChEBI" id="CHEBI:33019"/>
        <dbReference type="ChEBI" id="CHEBI:78442"/>
        <dbReference type="ChEBI" id="CHEBI:229465"/>
        <dbReference type="ChEBI" id="CHEBI:229521"/>
        <dbReference type="ChEBI" id="CHEBI:456215"/>
    </reaction>
    <physiologicalReaction direction="left-to-right" evidence="14">
        <dbReference type="Rhea" id="RHEA:78652"/>
    </physiologicalReaction>
</comment>
<dbReference type="EC" id="6.1.1.16" evidence="3"/>
<evidence type="ECO:0000256" key="19">
    <source>
        <dbReference type="SAM" id="MobiDB-lite"/>
    </source>
</evidence>
<evidence type="ECO:0000256" key="1">
    <source>
        <dbReference type="ARBA" id="ARBA00001947"/>
    </source>
</evidence>
<feature type="region of interest" description="Disordered" evidence="19">
    <location>
        <begin position="543"/>
        <end position="568"/>
    </location>
</feature>
<protein>
    <recommendedName>
        <fullName evidence="3">cysteine--tRNA ligase</fullName>
        <ecNumber evidence="3">6.1.1.16</ecNumber>
    </recommendedName>
    <alternativeName>
        <fullName evidence="11">Cysteinyl-tRNA synthetase</fullName>
    </alternativeName>
</protein>
<evidence type="ECO:0000256" key="17">
    <source>
        <dbReference type="ARBA" id="ARBA00048609"/>
    </source>
</evidence>